<proteinExistence type="predicted"/>
<reference evidence="1" key="1">
    <citation type="submission" date="2014-11" db="EMBL/GenBank/DDBJ databases">
        <authorList>
            <person name="Amaro Gonzalez C."/>
        </authorList>
    </citation>
    <scope>NUCLEOTIDE SEQUENCE</scope>
</reference>
<protein>
    <submittedName>
        <fullName evidence="1">Uncharacterized protein</fullName>
    </submittedName>
</protein>
<organism evidence="1">
    <name type="scientific">Anguilla anguilla</name>
    <name type="common">European freshwater eel</name>
    <name type="synonym">Muraena anguilla</name>
    <dbReference type="NCBI Taxonomy" id="7936"/>
    <lineage>
        <taxon>Eukaryota</taxon>
        <taxon>Metazoa</taxon>
        <taxon>Chordata</taxon>
        <taxon>Craniata</taxon>
        <taxon>Vertebrata</taxon>
        <taxon>Euteleostomi</taxon>
        <taxon>Actinopterygii</taxon>
        <taxon>Neopterygii</taxon>
        <taxon>Teleostei</taxon>
        <taxon>Anguilliformes</taxon>
        <taxon>Anguillidae</taxon>
        <taxon>Anguilla</taxon>
    </lineage>
</organism>
<evidence type="ECO:0000313" key="1">
    <source>
        <dbReference type="EMBL" id="JAH99951.1"/>
    </source>
</evidence>
<name>A0A0E9XBY6_ANGAN</name>
<accession>A0A0E9XBY6</accession>
<sequence length="66" mass="7493">MLFLCTHRARTCITCTHTHTHTHTNTYTPCSPDHIDRWFDTVVCVFGGPTRLKAFLSGEATLLRCV</sequence>
<dbReference type="EMBL" id="GBXM01008626">
    <property type="protein sequence ID" value="JAH99951.1"/>
    <property type="molecule type" value="Transcribed_RNA"/>
</dbReference>
<reference evidence="1" key="2">
    <citation type="journal article" date="2015" name="Fish Shellfish Immunol.">
        <title>Early steps in the European eel (Anguilla anguilla)-Vibrio vulnificus interaction in the gills: Role of the RtxA13 toxin.</title>
        <authorList>
            <person name="Callol A."/>
            <person name="Pajuelo D."/>
            <person name="Ebbesson L."/>
            <person name="Teles M."/>
            <person name="MacKenzie S."/>
            <person name="Amaro C."/>
        </authorList>
    </citation>
    <scope>NUCLEOTIDE SEQUENCE</scope>
</reference>
<dbReference type="AlphaFoldDB" id="A0A0E9XBY6"/>